<accession>A0A6N9SWL9</accession>
<dbReference type="CDD" id="cd02603">
    <property type="entry name" value="HAD_sEH-N_like"/>
    <property type="match status" value="1"/>
</dbReference>
<keyword evidence="1" id="KW-0378">Hydrolase</keyword>
<dbReference type="NCBIfam" id="TIGR01509">
    <property type="entry name" value="HAD-SF-IA-v3"/>
    <property type="match status" value="1"/>
</dbReference>
<dbReference type="InterPro" id="IPR036412">
    <property type="entry name" value="HAD-like_sf"/>
</dbReference>
<keyword evidence="2" id="KW-1185">Reference proteome</keyword>
<dbReference type="InterPro" id="IPR006439">
    <property type="entry name" value="HAD-SF_hydro_IA"/>
</dbReference>
<proteinExistence type="predicted"/>
<dbReference type="EMBL" id="JAAAMG010000002">
    <property type="protein sequence ID" value="NDW03490.1"/>
    <property type="molecule type" value="Genomic_DNA"/>
</dbReference>
<dbReference type="Gene3D" id="1.10.150.240">
    <property type="entry name" value="Putative phosphatase, domain 2"/>
    <property type="match status" value="1"/>
</dbReference>
<dbReference type="SFLD" id="SFLDG01129">
    <property type="entry name" value="C1.5:_HAD__Beta-PGM__Phosphata"/>
    <property type="match status" value="1"/>
</dbReference>
<dbReference type="PANTHER" id="PTHR43611:SF3">
    <property type="entry name" value="FLAVIN MONONUCLEOTIDE HYDROLASE 1, CHLOROPLATIC"/>
    <property type="match status" value="1"/>
</dbReference>
<dbReference type="InterPro" id="IPR023214">
    <property type="entry name" value="HAD_sf"/>
</dbReference>
<comment type="caution">
    <text evidence="1">The sequence shown here is derived from an EMBL/GenBank/DDBJ whole genome shotgun (WGS) entry which is preliminary data.</text>
</comment>
<protein>
    <submittedName>
        <fullName evidence="1">HAD-IA family hydrolase</fullName>
    </submittedName>
</protein>
<reference evidence="1 2" key="1">
    <citation type="submission" date="2020-01" db="EMBL/GenBank/DDBJ databases">
        <title>Jiella pacifica sp. nov.</title>
        <authorList>
            <person name="Xue Z."/>
            <person name="Zhu S."/>
            <person name="Chen J."/>
            <person name="Yang J."/>
        </authorList>
    </citation>
    <scope>NUCLEOTIDE SEQUENCE [LARGE SCALE GENOMIC DNA]</scope>
    <source>
        <strain evidence="1 2">40Bstr34</strain>
    </source>
</reference>
<evidence type="ECO:0000313" key="1">
    <source>
        <dbReference type="EMBL" id="NDW03490.1"/>
    </source>
</evidence>
<evidence type="ECO:0000313" key="2">
    <source>
        <dbReference type="Proteomes" id="UP000469011"/>
    </source>
</evidence>
<dbReference type="SUPFAM" id="SSF56784">
    <property type="entry name" value="HAD-like"/>
    <property type="match status" value="1"/>
</dbReference>
<sequence>MAQNRPRHVVFDIGRVLIHYDPHLAYREIIPDDDERHFFLSEVCSHEWNLEQDRGRPWPDAEAEAIARHPDRVEQIRAFRKRWHQMVPHAYDGSVAVMLGLIEAGIDVTMLTNFAADTFEEATERFAFLKRPRGVTVSGVIRQIKPDRAIYDIHVESFSLDPAKTLFIDDAEKNVEGARAAGWQAVHFVSAEKLAKDLAERGLPVPLA</sequence>
<dbReference type="Pfam" id="PF13419">
    <property type="entry name" value="HAD_2"/>
    <property type="match status" value="1"/>
</dbReference>
<dbReference type="InterPro" id="IPR023198">
    <property type="entry name" value="PGP-like_dom2"/>
</dbReference>
<dbReference type="SFLD" id="SFLDS00003">
    <property type="entry name" value="Haloacid_Dehalogenase"/>
    <property type="match status" value="1"/>
</dbReference>
<dbReference type="RefSeq" id="WP_163461119.1">
    <property type="nucleotide sequence ID" value="NZ_JAAAMG010000002.1"/>
</dbReference>
<gene>
    <name evidence="1" type="ORF">GTK09_03540</name>
</gene>
<dbReference type="Proteomes" id="UP000469011">
    <property type="component" value="Unassembled WGS sequence"/>
</dbReference>
<dbReference type="InterPro" id="IPR041492">
    <property type="entry name" value="HAD_2"/>
</dbReference>
<dbReference type="GO" id="GO:0016787">
    <property type="term" value="F:hydrolase activity"/>
    <property type="evidence" value="ECO:0007669"/>
    <property type="project" value="UniProtKB-KW"/>
</dbReference>
<dbReference type="Gene3D" id="3.40.50.1000">
    <property type="entry name" value="HAD superfamily/HAD-like"/>
    <property type="match status" value="1"/>
</dbReference>
<dbReference type="PANTHER" id="PTHR43611">
    <property type="entry name" value="ALPHA-D-GLUCOSE 1-PHOSPHATE PHOSPHATASE"/>
    <property type="match status" value="1"/>
</dbReference>
<dbReference type="AlphaFoldDB" id="A0A6N9SWL9"/>
<name>A0A6N9SWL9_9HYPH</name>
<organism evidence="1 2">
    <name type="scientific">Jiella pacifica</name>
    <dbReference type="NCBI Taxonomy" id="2696469"/>
    <lineage>
        <taxon>Bacteria</taxon>
        <taxon>Pseudomonadati</taxon>
        <taxon>Pseudomonadota</taxon>
        <taxon>Alphaproteobacteria</taxon>
        <taxon>Hyphomicrobiales</taxon>
        <taxon>Aurantimonadaceae</taxon>
        <taxon>Jiella</taxon>
    </lineage>
</organism>